<dbReference type="GO" id="GO:0043565">
    <property type="term" value="F:sequence-specific DNA binding"/>
    <property type="evidence" value="ECO:0007669"/>
    <property type="project" value="InterPro"/>
</dbReference>
<dbReference type="Gene3D" id="1.10.10.60">
    <property type="entry name" value="Homeodomain-like"/>
    <property type="match status" value="1"/>
</dbReference>
<dbReference type="EMBL" id="DYXC01000104">
    <property type="protein sequence ID" value="HJF15040.1"/>
    <property type="molecule type" value="Genomic_DNA"/>
</dbReference>
<organism evidence="5 6">
    <name type="scientific">Enteractinococcus helveticum</name>
    <dbReference type="NCBI Taxonomy" id="1837282"/>
    <lineage>
        <taxon>Bacteria</taxon>
        <taxon>Bacillati</taxon>
        <taxon>Actinomycetota</taxon>
        <taxon>Actinomycetes</taxon>
        <taxon>Micrococcales</taxon>
        <taxon>Micrococcaceae</taxon>
    </lineage>
</organism>
<dbReference type="Pfam" id="PF12833">
    <property type="entry name" value="HTH_18"/>
    <property type="match status" value="1"/>
</dbReference>
<dbReference type="InterPro" id="IPR018060">
    <property type="entry name" value="HTH_AraC"/>
</dbReference>
<protein>
    <submittedName>
        <fullName evidence="5">Helix-turn-helix domain-containing protein</fullName>
    </submittedName>
</protein>
<dbReference type="GO" id="GO:0003700">
    <property type="term" value="F:DNA-binding transcription factor activity"/>
    <property type="evidence" value="ECO:0007669"/>
    <property type="project" value="InterPro"/>
</dbReference>
<feature type="non-terminal residue" evidence="5">
    <location>
        <position position="1"/>
    </location>
</feature>
<evidence type="ECO:0000313" key="5">
    <source>
        <dbReference type="EMBL" id="HJF15040.1"/>
    </source>
</evidence>
<evidence type="ECO:0000256" key="2">
    <source>
        <dbReference type="ARBA" id="ARBA00023125"/>
    </source>
</evidence>
<dbReference type="Proteomes" id="UP000703315">
    <property type="component" value="Unassembled WGS sequence"/>
</dbReference>
<dbReference type="SMART" id="SM00342">
    <property type="entry name" value="HTH_ARAC"/>
    <property type="match status" value="1"/>
</dbReference>
<evidence type="ECO:0000313" key="6">
    <source>
        <dbReference type="Proteomes" id="UP000703315"/>
    </source>
</evidence>
<keyword evidence="2" id="KW-0238">DNA-binding</keyword>
<accession>A0A921FNE5</accession>
<name>A0A921FNE5_9MICC</name>
<proteinExistence type="predicted"/>
<reference evidence="5" key="2">
    <citation type="submission" date="2021-09" db="EMBL/GenBank/DDBJ databases">
        <authorList>
            <person name="Gilroy R."/>
        </authorList>
    </citation>
    <scope>NUCLEOTIDE SEQUENCE</scope>
    <source>
        <strain evidence="5">ChiHjej13B12-14962</strain>
    </source>
</reference>
<dbReference type="PANTHER" id="PTHR11019:SF199">
    <property type="entry name" value="HTH-TYPE TRANSCRIPTIONAL REGULATOR NIMR"/>
    <property type="match status" value="1"/>
</dbReference>
<dbReference type="SUPFAM" id="SSF46689">
    <property type="entry name" value="Homeodomain-like"/>
    <property type="match status" value="2"/>
</dbReference>
<dbReference type="AlphaFoldDB" id="A0A921FNE5"/>
<keyword evidence="1" id="KW-0805">Transcription regulation</keyword>
<gene>
    <name evidence="5" type="ORF">K8V32_09610</name>
</gene>
<evidence type="ECO:0000259" key="4">
    <source>
        <dbReference type="PROSITE" id="PS01124"/>
    </source>
</evidence>
<dbReference type="PROSITE" id="PS01124">
    <property type="entry name" value="HTH_ARAC_FAMILY_2"/>
    <property type="match status" value="1"/>
</dbReference>
<dbReference type="InterPro" id="IPR009057">
    <property type="entry name" value="Homeodomain-like_sf"/>
</dbReference>
<dbReference type="PROSITE" id="PS00041">
    <property type="entry name" value="HTH_ARAC_FAMILY_1"/>
    <property type="match status" value="1"/>
</dbReference>
<keyword evidence="3" id="KW-0804">Transcription</keyword>
<feature type="domain" description="HTH araC/xylS-type" evidence="4">
    <location>
        <begin position="79"/>
        <end position="176"/>
    </location>
</feature>
<comment type="caution">
    <text evidence="5">The sequence shown here is derived from an EMBL/GenBank/DDBJ whole genome shotgun (WGS) entry which is preliminary data.</text>
</comment>
<dbReference type="InterPro" id="IPR018062">
    <property type="entry name" value="HTH_AraC-typ_CS"/>
</dbReference>
<sequence>GSIIIPVPLNLTASQQTFSTLQLLHIPTKIRAETIFQGIGWVTALKPNDREPTGMPLSLQPTAIDLFFETEDSHAQRIQHVQLALYKNPGHFATLDDWAQRFGISTRSLERSFNHQAGMTFGTWRQALRMHRAIDWLDEGRQVKWISCALGYANVSAFSRAFTKHNGTSARDYQIMARDTVLRLDSTR</sequence>
<dbReference type="PANTHER" id="PTHR11019">
    <property type="entry name" value="HTH-TYPE TRANSCRIPTIONAL REGULATOR NIMR"/>
    <property type="match status" value="1"/>
</dbReference>
<reference evidence="5" key="1">
    <citation type="journal article" date="2021" name="PeerJ">
        <title>Extensive microbial diversity within the chicken gut microbiome revealed by metagenomics and culture.</title>
        <authorList>
            <person name="Gilroy R."/>
            <person name="Ravi A."/>
            <person name="Getino M."/>
            <person name="Pursley I."/>
            <person name="Horton D.L."/>
            <person name="Alikhan N.F."/>
            <person name="Baker D."/>
            <person name="Gharbi K."/>
            <person name="Hall N."/>
            <person name="Watson M."/>
            <person name="Adriaenssens E.M."/>
            <person name="Foster-Nyarko E."/>
            <person name="Jarju S."/>
            <person name="Secka A."/>
            <person name="Antonio M."/>
            <person name="Oren A."/>
            <person name="Chaudhuri R.R."/>
            <person name="La Ragione R."/>
            <person name="Hildebrand F."/>
            <person name="Pallen M.J."/>
        </authorList>
    </citation>
    <scope>NUCLEOTIDE SEQUENCE</scope>
    <source>
        <strain evidence="5">ChiHjej13B12-14962</strain>
    </source>
</reference>
<evidence type="ECO:0000256" key="1">
    <source>
        <dbReference type="ARBA" id="ARBA00023015"/>
    </source>
</evidence>
<dbReference type="RefSeq" id="WP_303906417.1">
    <property type="nucleotide sequence ID" value="NZ_DYXC01000104.1"/>
</dbReference>
<evidence type="ECO:0000256" key="3">
    <source>
        <dbReference type="ARBA" id="ARBA00023163"/>
    </source>
</evidence>